<dbReference type="PANTHER" id="PTHR13538:SF4">
    <property type="entry name" value="N-ALPHA-ACETYLTRANSFERASE 80"/>
    <property type="match status" value="1"/>
</dbReference>
<dbReference type="GO" id="GO:1905502">
    <property type="term" value="F:acetyl-CoA binding"/>
    <property type="evidence" value="ECO:0007669"/>
    <property type="project" value="TreeGrafter"/>
</dbReference>
<dbReference type="Pfam" id="PF10571">
    <property type="entry name" value="UPF0547"/>
    <property type="match status" value="1"/>
</dbReference>
<dbReference type="Gene3D" id="3.40.630.30">
    <property type="match status" value="1"/>
</dbReference>
<dbReference type="AlphaFoldDB" id="A0AA36FJK9"/>
<feature type="compositionally biased region" description="Low complexity" evidence="1">
    <location>
        <begin position="172"/>
        <end position="195"/>
    </location>
</feature>
<evidence type="ECO:0000313" key="3">
    <source>
        <dbReference type="EMBL" id="CAI9741426.1"/>
    </source>
</evidence>
<feature type="compositionally biased region" description="Pro residues" evidence="1">
    <location>
        <begin position="478"/>
        <end position="509"/>
    </location>
</feature>
<proteinExistence type="predicted"/>
<evidence type="ECO:0000259" key="2">
    <source>
        <dbReference type="PROSITE" id="PS51186"/>
    </source>
</evidence>
<dbReference type="PROSITE" id="PS51186">
    <property type="entry name" value="GNAT"/>
    <property type="match status" value="1"/>
</dbReference>
<name>A0AA36FJK9_OCTVU</name>
<dbReference type="Pfam" id="PF00583">
    <property type="entry name" value="Acetyltransf_1"/>
    <property type="match status" value="1"/>
</dbReference>
<feature type="region of interest" description="Disordered" evidence="1">
    <location>
        <begin position="51"/>
        <end position="76"/>
    </location>
</feature>
<gene>
    <name evidence="3" type="ORF">OCTVUL_1B002630</name>
</gene>
<evidence type="ECO:0000256" key="1">
    <source>
        <dbReference type="SAM" id="MobiDB-lite"/>
    </source>
</evidence>
<feature type="domain" description="N-acetyltransferase" evidence="2">
    <location>
        <begin position="265"/>
        <end position="402"/>
    </location>
</feature>
<dbReference type="CDD" id="cd04301">
    <property type="entry name" value="NAT_SF"/>
    <property type="match status" value="1"/>
</dbReference>
<dbReference type="GO" id="GO:0008080">
    <property type="term" value="F:N-acetyltransferase activity"/>
    <property type="evidence" value="ECO:0007669"/>
    <property type="project" value="InterPro"/>
</dbReference>
<dbReference type="InterPro" id="IPR039840">
    <property type="entry name" value="NAA80"/>
</dbReference>
<protein>
    <submittedName>
        <fullName evidence="3">N-alpha-acetyltransferase 80-like</fullName>
    </submittedName>
</protein>
<dbReference type="SUPFAM" id="SSF55729">
    <property type="entry name" value="Acyl-CoA N-acyltransferases (Nat)"/>
    <property type="match status" value="1"/>
</dbReference>
<dbReference type="InterPro" id="IPR018886">
    <property type="entry name" value="UPF0547"/>
</dbReference>
<organism evidence="3 4">
    <name type="scientific">Octopus vulgaris</name>
    <name type="common">Common octopus</name>
    <dbReference type="NCBI Taxonomy" id="6645"/>
    <lineage>
        <taxon>Eukaryota</taxon>
        <taxon>Metazoa</taxon>
        <taxon>Spiralia</taxon>
        <taxon>Lophotrochozoa</taxon>
        <taxon>Mollusca</taxon>
        <taxon>Cephalopoda</taxon>
        <taxon>Coleoidea</taxon>
        <taxon>Octopodiformes</taxon>
        <taxon>Octopoda</taxon>
        <taxon>Incirrata</taxon>
        <taxon>Octopodidae</taxon>
        <taxon>Octopus</taxon>
    </lineage>
</organism>
<dbReference type="EMBL" id="OX597839">
    <property type="protein sequence ID" value="CAI9741426.1"/>
    <property type="molecule type" value="Genomic_DNA"/>
</dbReference>
<dbReference type="GO" id="GO:0005737">
    <property type="term" value="C:cytoplasm"/>
    <property type="evidence" value="ECO:0007669"/>
    <property type="project" value="TreeGrafter"/>
</dbReference>
<sequence length="533" mass="59100">MVRKKFDRTVVKKCPKCEEQVPVACKFCTCGHPFASRNKLLLKEEAEEAMGHLDRPDINKDEESPTDRLRRPRRLSRDKPTYYVITELNRQVKRARQKVKPAITTDVGAVGELVIPKKKKRGRPRGSGSRNKPKRKAILKQQAPLQLQQPKQEPLILQLPKQERLESLEQDSPQATSPSSSSSSSSSPHTPPSQSYYHQLQEMEFSDTKLTTSPTPSLSIATSSGIDRKLNLSSSCSAASNNFEVYTKIDMMGSGEVEEERFQVVPLHQNPCFYDSCADLLNSEWTRSKTARLHSLHKSCDQLPVSLVLVALGQPPVIGHSMLSRVVGIEKACFVESVLVDKEYRGQGLGRKIMIGSEEFAARLGFQTMYLSTHDKQGFYEHLGYKYCDPISKADNCTKLLPEGFLKQLCGSAATCATDSDISLNKRQTSAEKKTECNSIATYANLTSTTNSNECYNSVSNDKDNSANAATVTDNHVTPPPPHVPAPPPPRAPAPPPPRAPAPPPPPLAKPSNRPEIVRMDINLISWMKKELC</sequence>
<feature type="region of interest" description="Disordered" evidence="1">
    <location>
        <begin position="166"/>
        <end position="195"/>
    </location>
</feature>
<keyword evidence="4" id="KW-1185">Reference proteome</keyword>
<feature type="compositionally biased region" description="Low complexity" evidence="1">
    <location>
        <begin position="139"/>
        <end position="152"/>
    </location>
</feature>
<accession>A0AA36FJK9</accession>
<feature type="region of interest" description="Disordered" evidence="1">
    <location>
        <begin position="457"/>
        <end position="517"/>
    </location>
</feature>
<feature type="region of interest" description="Disordered" evidence="1">
    <location>
        <begin position="114"/>
        <end position="152"/>
    </location>
</feature>
<dbReference type="Proteomes" id="UP001162480">
    <property type="component" value="Chromosome 26"/>
</dbReference>
<evidence type="ECO:0000313" key="4">
    <source>
        <dbReference type="Proteomes" id="UP001162480"/>
    </source>
</evidence>
<dbReference type="InterPro" id="IPR000182">
    <property type="entry name" value="GNAT_dom"/>
</dbReference>
<reference evidence="3" key="1">
    <citation type="submission" date="2023-08" db="EMBL/GenBank/DDBJ databases">
        <authorList>
            <person name="Alioto T."/>
            <person name="Alioto T."/>
            <person name="Gomez Garrido J."/>
        </authorList>
    </citation>
    <scope>NUCLEOTIDE SEQUENCE</scope>
</reference>
<dbReference type="InterPro" id="IPR016181">
    <property type="entry name" value="Acyl_CoA_acyltransferase"/>
</dbReference>
<feature type="compositionally biased region" description="Polar residues" evidence="1">
    <location>
        <begin position="457"/>
        <end position="476"/>
    </location>
</feature>
<dbReference type="PANTHER" id="PTHR13538">
    <property type="entry name" value="N-ACETYLTRANSFERASE 6"/>
    <property type="match status" value="1"/>
</dbReference>